<keyword evidence="9 14" id="KW-0560">Oxidoreductase</keyword>
<sequence length="226" mass="26508">MCINLKFYIFILEKITEIQIIANVFGMFIAGFETVSYTISYCLYELAINKNIQDKVRQEIHLKLSKNDEQINHTLCMNLNYLEMVIAETLRMYPPNIALFRKAVQTYQIPNDSLIIENGQKMIIPVYSLHYDNKYYTDPKKFIPERFSAEEKAKRPKGVYLPFGDGPRMCIGKRFAELEIKSAIIEILIKFEVLPCERTEIPLKFANNVFTLMPKDGIWLKFKRIN</sequence>
<keyword evidence="12" id="KW-0472">Membrane</keyword>
<evidence type="ECO:0000256" key="10">
    <source>
        <dbReference type="ARBA" id="ARBA00023004"/>
    </source>
</evidence>
<dbReference type="InterPro" id="IPR017972">
    <property type="entry name" value="Cyt_P450_CS"/>
</dbReference>
<dbReference type="GO" id="GO:0005506">
    <property type="term" value="F:iron ion binding"/>
    <property type="evidence" value="ECO:0007669"/>
    <property type="project" value="InterPro"/>
</dbReference>
<dbReference type="PROSITE" id="PS00086">
    <property type="entry name" value="CYTOCHROME_P450"/>
    <property type="match status" value="1"/>
</dbReference>
<keyword evidence="11 14" id="KW-0503">Monooxygenase</keyword>
<keyword evidence="6 13" id="KW-0479">Metal-binding</keyword>
<evidence type="ECO:0000256" key="11">
    <source>
        <dbReference type="ARBA" id="ARBA00023033"/>
    </source>
</evidence>
<feature type="binding site" description="axial binding residue" evidence="13">
    <location>
        <position position="170"/>
    </location>
    <ligand>
        <name>heme</name>
        <dbReference type="ChEBI" id="CHEBI:30413"/>
    </ligand>
    <ligandPart>
        <name>Fe</name>
        <dbReference type="ChEBI" id="CHEBI:18248"/>
    </ligandPart>
</feature>
<proteinExistence type="inferred from homology"/>
<dbReference type="GO" id="GO:0004497">
    <property type="term" value="F:monooxygenase activity"/>
    <property type="evidence" value="ECO:0007669"/>
    <property type="project" value="UniProtKB-KW"/>
</dbReference>
<evidence type="ECO:0000256" key="6">
    <source>
        <dbReference type="ARBA" id="ARBA00022723"/>
    </source>
</evidence>
<keyword evidence="7" id="KW-0256">Endoplasmic reticulum</keyword>
<dbReference type="GO" id="GO:0020037">
    <property type="term" value="F:heme binding"/>
    <property type="evidence" value="ECO:0007669"/>
    <property type="project" value="InterPro"/>
</dbReference>
<evidence type="ECO:0000256" key="4">
    <source>
        <dbReference type="ARBA" id="ARBA00010617"/>
    </source>
</evidence>
<comment type="cofactor">
    <cofactor evidence="1 13">
        <name>heme</name>
        <dbReference type="ChEBI" id="CHEBI:30413"/>
    </cofactor>
</comment>
<evidence type="ECO:0000256" key="3">
    <source>
        <dbReference type="ARBA" id="ARBA00004406"/>
    </source>
</evidence>
<keyword evidence="10 13" id="KW-0408">Iron</keyword>
<dbReference type="AlphaFoldDB" id="A0A2S2NCZ7"/>
<evidence type="ECO:0000256" key="9">
    <source>
        <dbReference type="ARBA" id="ARBA00023002"/>
    </source>
</evidence>
<evidence type="ECO:0000256" key="2">
    <source>
        <dbReference type="ARBA" id="ARBA00004174"/>
    </source>
</evidence>
<dbReference type="InterPro" id="IPR002401">
    <property type="entry name" value="Cyt_P450_E_grp-I"/>
</dbReference>
<evidence type="ECO:0000313" key="15">
    <source>
        <dbReference type="EMBL" id="MBY14997.1"/>
    </source>
</evidence>
<keyword evidence="8" id="KW-0492">Microsome</keyword>
<dbReference type="PRINTS" id="PR00463">
    <property type="entry name" value="EP450I"/>
</dbReference>
<dbReference type="PRINTS" id="PR00385">
    <property type="entry name" value="P450"/>
</dbReference>
<dbReference type="InterPro" id="IPR036396">
    <property type="entry name" value="Cyt_P450_sf"/>
</dbReference>
<dbReference type="EMBL" id="GGMR01002378">
    <property type="protein sequence ID" value="MBY14997.1"/>
    <property type="molecule type" value="Transcribed_RNA"/>
</dbReference>
<gene>
    <name evidence="15" type="primary">Cyp6a13_8</name>
    <name evidence="15" type="ORF">g.80015</name>
</gene>
<dbReference type="Pfam" id="PF00067">
    <property type="entry name" value="p450"/>
    <property type="match status" value="1"/>
</dbReference>
<comment type="subcellular location">
    <subcellularLocation>
        <location evidence="3">Endoplasmic reticulum membrane</location>
        <topology evidence="3">Peripheral membrane protein</topology>
    </subcellularLocation>
    <subcellularLocation>
        <location evidence="2">Microsome membrane</location>
        <topology evidence="2">Peripheral membrane protein</topology>
    </subcellularLocation>
</comment>
<dbReference type="Gene3D" id="1.10.630.10">
    <property type="entry name" value="Cytochrome P450"/>
    <property type="match status" value="1"/>
</dbReference>
<evidence type="ECO:0000256" key="1">
    <source>
        <dbReference type="ARBA" id="ARBA00001971"/>
    </source>
</evidence>
<keyword evidence="5 13" id="KW-0349">Heme</keyword>
<protein>
    <submittedName>
        <fullName evidence="15">Putative Cytochrome p450</fullName>
    </submittedName>
</protein>
<dbReference type="GO" id="GO:0016705">
    <property type="term" value="F:oxidoreductase activity, acting on paired donors, with incorporation or reduction of molecular oxygen"/>
    <property type="evidence" value="ECO:0007669"/>
    <property type="project" value="InterPro"/>
</dbReference>
<dbReference type="InterPro" id="IPR001128">
    <property type="entry name" value="Cyt_P450"/>
</dbReference>
<dbReference type="PANTHER" id="PTHR24292">
    <property type="entry name" value="CYTOCHROME P450"/>
    <property type="match status" value="1"/>
</dbReference>
<evidence type="ECO:0000256" key="14">
    <source>
        <dbReference type="RuleBase" id="RU000461"/>
    </source>
</evidence>
<evidence type="ECO:0000256" key="8">
    <source>
        <dbReference type="ARBA" id="ARBA00022848"/>
    </source>
</evidence>
<dbReference type="InterPro" id="IPR050476">
    <property type="entry name" value="Insect_CytP450_Detox"/>
</dbReference>
<comment type="similarity">
    <text evidence="4 14">Belongs to the cytochrome P450 family.</text>
</comment>
<reference evidence="15" key="1">
    <citation type="submission" date="2018-04" db="EMBL/GenBank/DDBJ databases">
        <title>Transcriptome of Schizaphis graminum biotype I.</title>
        <authorList>
            <person name="Scully E.D."/>
            <person name="Geib S.M."/>
            <person name="Palmer N.A."/>
            <person name="Koch K."/>
            <person name="Bradshaw J."/>
            <person name="Heng-Moss T."/>
            <person name="Sarath G."/>
        </authorList>
    </citation>
    <scope>NUCLEOTIDE SEQUENCE</scope>
</reference>
<dbReference type="SUPFAM" id="SSF48264">
    <property type="entry name" value="Cytochrome P450"/>
    <property type="match status" value="1"/>
</dbReference>
<evidence type="ECO:0000256" key="12">
    <source>
        <dbReference type="ARBA" id="ARBA00023136"/>
    </source>
</evidence>
<accession>A0A2S2NCZ7</accession>
<evidence type="ECO:0000256" key="13">
    <source>
        <dbReference type="PIRSR" id="PIRSR602401-1"/>
    </source>
</evidence>
<dbReference type="GO" id="GO:0005789">
    <property type="term" value="C:endoplasmic reticulum membrane"/>
    <property type="evidence" value="ECO:0007669"/>
    <property type="project" value="UniProtKB-SubCell"/>
</dbReference>
<evidence type="ECO:0000256" key="5">
    <source>
        <dbReference type="ARBA" id="ARBA00022617"/>
    </source>
</evidence>
<evidence type="ECO:0000256" key="7">
    <source>
        <dbReference type="ARBA" id="ARBA00022824"/>
    </source>
</evidence>
<dbReference type="PANTHER" id="PTHR24292:SF54">
    <property type="entry name" value="CYP9F3-RELATED"/>
    <property type="match status" value="1"/>
</dbReference>
<name>A0A2S2NCZ7_SCHGA</name>
<organism evidence="15">
    <name type="scientific">Schizaphis graminum</name>
    <name type="common">Green bug aphid</name>
    <dbReference type="NCBI Taxonomy" id="13262"/>
    <lineage>
        <taxon>Eukaryota</taxon>
        <taxon>Metazoa</taxon>
        <taxon>Ecdysozoa</taxon>
        <taxon>Arthropoda</taxon>
        <taxon>Hexapoda</taxon>
        <taxon>Insecta</taxon>
        <taxon>Pterygota</taxon>
        <taxon>Neoptera</taxon>
        <taxon>Paraneoptera</taxon>
        <taxon>Hemiptera</taxon>
        <taxon>Sternorrhyncha</taxon>
        <taxon>Aphidomorpha</taxon>
        <taxon>Aphidoidea</taxon>
        <taxon>Aphididae</taxon>
        <taxon>Aphidini</taxon>
        <taxon>Schizaphis</taxon>
    </lineage>
</organism>